<name>A0A3E0U786_9GAMM</name>
<reference evidence="3" key="1">
    <citation type="submission" date="2018-08" db="EMBL/GenBank/DDBJ databases">
        <title>Thalassotalea euphylliae genome.</title>
        <authorList>
            <person name="Summers S."/>
            <person name="Rice S.A."/>
            <person name="Freckelton M.L."/>
            <person name="Nedved B.T."/>
            <person name="Hadfield M.G."/>
        </authorList>
    </citation>
    <scope>NUCLEOTIDE SEQUENCE [LARGE SCALE GENOMIC DNA]</scope>
    <source>
        <strain evidence="3">H3</strain>
    </source>
</reference>
<accession>A0A3E0U786</accession>
<dbReference type="AlphaFoldDB" id="A0A3E0U786"/>
<sequence>MLFKILIISLLTWMVYNLFRALMIMNKQDPNGPPMSKFIGRRVLTSVVIVLLLLLGILTGVITPNPRPM</sequence>
<dbReference type="Proteomes" id="UP000256899">
    <property type="component" value="Unassembled WGS sequence"/>
</dbReference>
<comment type="caution">
    <text evidence="2">The sequence shown here is derived from an EMBL/GenBank/DDBJ whole genome shotgun (WGS) entry which is preliminary data.</text>
</comment>
<gene>
    <name evidence="2" type="ORF">DXX94_10545</name>
</gene>
<keyword evidence="1" id="KW-0472">Membrane</keyword>
<protein>
    <submittedName>
        <fullName evidence="2">DUF2909 domain-containing protein</fullName>
    </submittedName>
</protein>
<feature type="transmembrane region" description="Helical" evidence="1">
    <location>
        <begin position="43"/>
        <end position="63"/>
    </location>
</feature>
<dbReference type="EMBL" id="QUOT01000001">
    <property type="protein sequence ID" value="REL32689.1"/>
    <property type="molecule type" value="Genomic_DNA"/>
</dbReference>
<keyword evidence="3" id="KW-1185">Reference proteome</keyword>
<evidence type="ECO:0000256" key="1">
    <source>
        <dbReference type="SAM" id="Phobius"/>
    </source>
</evidence>
<proteinExistence type="predicted"/>
<evidence type="ECO:0000313" key="3">
    <source>
        <dbReference type="Proteomes" id="UP000256899"/>
    </source>
</evidence>
<feature type="transmembrane region" description="Helical" evidence="1">
    <location>
        <begin position="6"/>
        <end position="23"/>
    </location>
</feature>
<keyword evidence="1" id="KW-1133">Transmembrane helix</keyword>
<evidence type="ECO:0000313" key="2">
    <source>
        <dbReference type="EMBL" id="REL32689.1"/>
    </source>
</evidence>
<organism evidence="2 3">
    <name type="scientific">Thalassotalea euphylliae</name>
    <dbReference type="NCBI Taxonomy" id="1655234"/>
    <lineage>
        <taxon>Bacteria</taxon>
        <taxon>Pseudomonadati</taxon>
        <taxon>Pseudomonadota</taxon>
        <taxon>Gammaproteobacteria</taxon>
        <taxon>Alteromonadales</taxon>
        <taxon>Colwelliaceae</taxon>
        <taxon>Thalassotalea</taxon>
    </lineage>
</organism>
<dbReference type="Pfam" id="PF11137">
    <property type="entry name" value="DUF2909"/>
    <property type="match status" value="1"/>
</dbReference>
<dbReference type="RefSeq" id="WP_116018455.1">
    <property type="nucleotide sequence ID" value="NZ_QUOT01000001.1"/>
</dbReference>
<dbReference type="InterPro" id="IPR021313">
    <property type="entry name" value="DUF2909"/>
</dbReference>
<keyword evidence="1" id="KW-0812">Transmembrane</keyword>